<protein>
    <recommendedName>
        <fullName evidence="2">Dynein heavy chain tail domain-containing protein</fullName>
    </recommendedName>
</protein>
<reference evidence="1" key="1">
    <citation type="submission" date="2018-11" db="EMBL/GenBank/DDBJ databases">
        <authorList>
            <consortium name="Pathogen Informatics"/>
        </authorList>
    </citation>
    <scope>NUCLEOTIDE SEQUENCE [LARGE SCALE GENOMIC DNA]</scope>
</reference>
<proteinExistence type="predicted"/>
<evidence type="ECO:0008006" key="2">
    <source>
        <dbReference type="Google" id="ProtNLM"/>
    </source>
</evidence>
<evidence type="ECO:0000313" key="1">
    <source>
        <dbReference type="EMBL" id="VDM29533.1"/>
    </source>
</evidence>
<dbReference type="EMBL" id="UYWY01005390">
    <property type="protein sequence ID" value="VDM29533.1"/>
    <property type="molecule type" value="Genomic_DNA"/>
</dbReference>
<gene>
    <name evidence="1" type="ORF">TCNE_LOCUS3816</name>
</gene>
<accession>A0A3P7F6S4</accession>
<sequence length="179" mass="21637">MRKAHSEVCEKVVELMNLDLLKEVNKWKDIMFEIRSKIAEQERYAGSKSNMRPWLIHWDRQLYKALDLQYRWGIESLHAQIPQIQAQLVFKEQRLQLRPPLEEIRAKYYREMKKFLSVPQKFRGVQDTEQANKIYAVMIERNANRFHSVYEKAEQLFDKLSAIDSQFEVSFRYVELPIR</sequence>
<organism evidence="1">
    <name type="scientific">Toxocara canis</name>
    <name type="common">Canine roundworm</name>
    <dbReference type="NCBI Taxonomy" id="6265"/>
    <lineage>
        <taxon>Eukaryota</taxon>
        <taxon>Metazoa</taxon>
        <taxon>Ecdysozoa</taxon>
        <taxon>Nematoda</taxon>
        <taxon>Chromadorea</taxon>
        <taxon>Rhabditida</taxon>
        <taxon>Spirurina</taxon>
        <taxon>Ascaridomorpha</taxon>
        <taxon>Ascaridoidea</taxon>
        <taxon>Toxocaridae</taxon>
        <taxon>Toxocara</taxon>
    </lineage>
</organism>
<name>A0A3P7F6S4_TOXCA</name>
<dbReference type="AlphaFoldDB" id="A0A3P7F6S4"/>